<dbReference type="EMBL" id="BNBE01000002">
    <property type="protein sequence ID" value="GHG12118.1"/>
    <property type="molecule type" value="Genomic_DNA"/>
</dbReference>
<evidence type="ECO:0000259" key="5">
    <source>
        <dbReference type="SMART" id="SM00997"/>
    </source>
</evidence>
<dbReference type="Proteomes" id="UP000632849">
    <property type="component" value="Unassembled WGS sequence"/>
</dbReference>
<comment type="similarity">
    <text evidence="2">Belongs to the adenosylhomocysteinase family.</text>
</comment>
<keyword evidence="4" id="KW-0520">NAD</keyword>
<keyword evidence="7" id="KW-1185">Reference proteome</keyword>
<dbReference type="GO" id="GO:0033353">
    <property type="term" value="P:S-adenosylmethionine cycle"/>
    <property type="evidence" value="ECO:0007669"/>
    <property type="project" value="TreeGrafter"/>
</dbReference>
<dbReference type="AlphaFoldDB" id="A0A919BT36"/>
<name>A0A919BT36_STRFL</name>
<dbReference type="SMART" id="SM00997">
    <property type="entry name" value="AdoHcyase_NAD"/>
    <property type="match status" value="1"/>
</dbReference>
<sequence>MSLCLESPVVHSVDFVGRKTEAQQLTEMLVERLRAAPFVREVCFDDEQGSWVCTLANGGRGRLALAAPADPAAVADRTHRIVATFEKGNLRDRTSFFQAVTHLPFTDSEMTAVTSELPLTSTLPERWPDKPLADVGLVLTIHHMRDFLVLVNSLVELGVDPAHMTVIDKEYQYANSRRVDAHLVQRLGITVWRYRDLRAGLEDHVSRVTAAGKRSIVMDDGGYVLPMVLRELPESAGHFIGLVEQTTSGIRKLAGFGLPLPLFSVAESDMKGMIESYGIADAAVRNTLRLLPDEKFEGQAALVLGFGRIGREVARVLDSRRMRVAVFDADITRLVAAHEEGFLTGRSLTELVDSHQPRLVIGCVGSRSFGLEQARLLPPRSFLVSTTSRNYEFALDELREGSTAVTDRGVLGTSYLFPDGSEIVVVGHGMPINFHFAESLSNRYVDLVMAGLAVGAVAVAQGGERLQPGHNLAATNEILAESGIVDAYYQLYGPAITTATGSGHG</sequence>
<proteinExistence type="inferred from homology"/>
<dbReference type="PANTHER" id="PTHR23420">
    <property type="entry name" value="ADENOSYLHOMOCYSTEINASE"/>
    <property type="match status" value="1"/>
</dbReference>
<reference evidence="6" key="1">
    <citation type="journal article" date="2014" name="Int. J. Syst. Evol. Microbiol.">
        <title>Complete genome sequence of Corynebacterium casei LMG S-19264T (=DSM 44701T), isolated from a smear-ripened cheese.</title>
        <authorList>
            <consortium name="US DOE Joint Genome Institute (JGI-PGF)"/>
            <person name="Walter F."/>
            <person name="Albersmeier A."/>
            <person name="Kalinowski J."/>
            <person name="Ruckert C."/>
        </authorList>
    </citation>
    <scope>NUCLEOTIDE SEQUENCE</scope>
    <source>
        <strain evidence="6">JCM 4122</strain>
    </source>
</reference>
<accession>A0A919BT36</accession>
<gene>
    <name evidence="6" type="ORF">GCM10017667_51820</name>
</gene>
<feature type="domain" description="S-adenosyl-L-homocysteine hydrolase NAD binding" evidence="5">
    <location>
        <begin position="275"/>
        <end position="439"/>
    </location>
</feature>
<dbReference type="GO" id="GO:0004013">
    <property type="term" value="F:adenosylhomocysteinase activity"/>
    <property type="evidence" value="ECO:0007669"/>
    <property type="project" value="TreeGrafter"/>
</dbReference>
<evidence type="ECO:0000313" key="6">
    <source>
        <dbReference type="EMBL" id="GHG12118.1"/>
    </source>
</evidence>
<organism evidence="6 7">
    <name type="scientific">Streptomyces filamentosus</name>
    <name type="common">Streptomyces roseosporus</name>
    <dbReference type="NCBI Taxonomy" id="67294"/>
    <lineage>
        <taxon>Bacteria</taxon>
        <taxon>Bacillati</taxon>
        <taxon>Actinomycetota</taxon>
        <taxon>Actinomycetes</taxon>
        <taxon>Kitasatosporales</taxon>
        <taxon>Streptomycetaceae</taxon>
        <taxon>Streptomyces</taxon>
    </lineage>
</organism>
<dbReference type="InterPro" id="IPR036291">
    <property type="entry name" value="NAD(P)-bd_dom_sf"/>
</dbReference>
<comment type="caution">
    <text evidence="6">The sequence shown here is derived from an EMBL/GenBank/DDBJ whole genome shotgun (WGS) entry which is preliminary data.</text>
</comment>
<evidence type="ECO:0000256" key="2">
    <source>
        <dbReference type="ARBA" id="ARBA00007122"/>
    </source>
</evidence>
<evidence type="ECO:0000313" key="7">
    <source>
        <dbReference type="Proteomes" id="UP000632849"/>
    </source>
</evidence>
<dbReference type="InterPro" id="IPR042172">
    <property type="entry name" value="Adenosylhomocyst_ase-like_sf"/>
</dbReference>
<dbReference type="SUPFAM" id="SSF52283">
    <property type="entry name" value="Formate/glycerate dehydrogenase catalytic domain-like"/>
    <property type="match status" value="1"/>
</dbReference>
<dbReference type="SUPFAM" id="SSF51735">
    <property type="entry name" value="NAD(P)-binding Rossmann-fold domains"/>
    <property type="match status" value="1"/>
</dbReference>
<dbReference type="PANTHER" id="PTHR23420:SF0">
    <property type="entry name" value="ADENOSYLHOMOCYSTEINASE"/>
    <property type="match status" value="1"/>
</dbReference>
<evidence type="ECO:0000256" key="4">
    <source>
        <dbReference type="ARBA" id="ARBA00023027"/>
    </source>
</evidence>
<protein>
    <recommendedName>
        <fullName evidence="5">S-adenosyl-L-homocysteine hydrolase NAD binding domain-containing protein</fullName>
    </recommendedName>
</protein>
<evidence type="ECO:0000256" key="3">
    <source>
        <dbReference type="ARBA" id="ARBA00022563"/>
    </source>
</evidence>
<dbReference type="RefSeq" id="WP_190043118.1">
    <property type="nucleotide sequence ID" value="NZ_BNBE01000002.1"/>
</dbReference>
<comment type="cofactor">
    <cofactor evidence="1">
        <name>NAD(+)</name>
        <dbReference type="ChEBI" id="CHEBI:57540"/>
    </cofactor>
</comment>
<dbReference type="GO" id="GO:0006730">
    <property type="term" value="P:one-carbon metabolic process"/>
    <property type="evidence" value="ECO:0007669"/>
    <property type="project" value="UniProtKB-KW"/>
</dbReference>
<dbReference type="InterPro" id="IPR000043">
    <property type="entry name" value="Adenosylhomocysteinase-like"/>
</dbReference>
<keyword evidence="3" id="KW-0554">One-carbon metabolism</keyword>
<reference evidence="6" key="2">
    <citation type="submission" date="2020-09" db="EMBL/GenBank/DDBJ databases">
        <authorList>
            <person name="Sun Q."/>
            <person name="Ohkuma M."/>
        </authorList>
    </citation>
    <scope>NUCLEOTIDE SEQUENCE</scope>
    <source>
        <strain evidence="6">JCM 4122</strain>
    </source>
</reference>
<dbReference type="Gene3D" id="3.40.50.720">
    <property type="entry name" value="NAD(P)-binding Rossmann-like Domain"/>
    <property type="match status" value="1"/>
</dbReference>
<dbReference type="GO" id="GO:0005829">
    <property type="term" value="C:cytosol"/>
    <property type="evidence" value="ECO:0007669"/>
    <property type="project" value="TreeGrafter"/>
</dbReference>
<dbReference type="Gene3D" id="3.40.50.1480">
    <property type="entry name" value="Adenosylhomocysteinase-like"/>
    <property type="match status" value="1"/>
</dbReference>
<evidence type="ECO:0000256" key="1">
    <source>
        <dbReference type="ARBA" id="ARBA00001911"/>
    </source>
</evidence>
<dbReference type="InterPro" id="IPR015878">
    <property type="entry name" value="Ado_hCys_hydrolase_NAD-bd"/>
</dbReference>